<evidence type="ECO:0000313" key="2">
    <source>
        <dbReference type="Proteomes" id="UP001596171"/>
    </source>
</evidence>
<dbReference type="InterPro" id="IPR035093">
    <property type="entry name" value="RelE/ParE_toxin_dom_sf"/>
</dbReference>
<dbReference type="RefSeq" id="WP_137616481.1">
    <property type="nucleotide sequence ID" value="NZ_JBHSSE010000019.1"/>
</dbReference>
<reference evidence="2" key="1">
    <citation type="journal article" date="2019" name="Int. J. Syst. Evol. Microbiol.">
        <title>The Global Catalogue of Microorganisms (GCM) 10K type strain sequencing project: providing services to taxonomists for standard genome sequencing and annotation.</title>
        <authorList>
            <consortium name="The Broad Institute Genomics Platform"/>
            <consortium name="The Broad Institute Genome Sequencing Center for Infectious Disease"/>
            <person name="Wu L."/>
            <person name="Ma J."/>
        </authorList>
    </citation>
    <scope>NUCLEOTIDE SEQUENCE [LARGE SCALE GENOMIC DNA]</scope>
    <source>
        <strain evidence="2">CCM 8930</strain>
    </source>
</reference>
<dbReference type="Gene3D" id="3.30.2310.20">
    <property type="entry name" value="RelE-like"/>
    <property type="match status" value="1"/>
</dbReference>
<dbReference type="Pfam" id="PF05973">
    <property type="entry name" value="Gp49"/>
    <property type="match status" value="1"/>
</dbReference>
<name>A0ABW1SLE8_9LACO</name>
<evidence type="ECO:0000313" key="1">
    <source>
        <dbReference type="EMBL" id="MFC6202214.1"/>
    </source>
</evidence>
<dbReference type="SUPFAM" id="SSF143011">
    <property type="entry name" value="RelE-like"/>
    <property type="match status" value="1"/>
</dbReference>
<sequence length="123" mass="14651">MYAITSYSAQSDYDEIALFFTRLSQSHQQADVALMRKITHQLNLLAELAPQLGMPHSKKLKGLRYSLYELRPIPERIFYTITTDNQIILLHHYTKRQNKTNSRQIKTAIRHYDVWLKRKEFLQ</sequence>
<protein>
    <submittedName>
        <fullName evidence="1">Type II toxin-antitoxin system RelE/ParE family toxin</fullName>
    </submittedName>
</protein>
<gene>
    <name evidence="1" type="ORF">ACFP1L_10065</name>
</gene>
<organism evidence="1 2">
    <name type="scientific">Lactiplantibacillus nangangensis</name>
    <dbReference type="NCBI Taxonomy" id="2559917"/>
    <lineage>
        <taxon>Bacteria</taxon>
        <taxon>Bacillati</taxon>
        <taxon>Bacillota</taxon>
        <taxon>Bacilli</taxon>
        <taxon>Lactobacillales</taxon>
        <taxon>Lactobacillaceae</taxon>
        <taxon>Lactiplantibacillus</taxon>
    </lineage>
</organism>
<accession>A0ABW1SLE8</accession>
<dbReference type="Proteomes" id="UP001596171">
    <property type="component" value="Unassembled WGS sequence"/>
</dbReference>
<proteinExistence type="predicted"/>
<dbReference type="InterPro" id="IPR009241">
    <property type="entry name" value="HigB-like"/>
</dbReference>
<keyword evidence="2" id="KW-1185">Reference proteome</keyword>
<dbReference type="EMBL" id="JBHSSE010000019">
    <property type="protein sequence ID" value="MFC6202214.1"/>
    <property type="molecule type" value="Genomic_DNA"/>
</dbReference>
<comment type="caution">
    <text evidence="1">The sequence shown here is derived from an EMBL/GenBank/DDBJ whole genome shotgun (WGS) entry which is preliminary data.</text>
</comment>